<protein>
    <submittedName>
        <fullName evidence="1">Uncharacterized protein</fullName>
    </submittedName>
</protein>
<evidence type="ECO:0000313" key="2">
    <source>
        <dbReference type="Proteomes" id="UP000217289"/>
    </source>
</evidence>
<dbReference type="RefSeq" id="WP_095980344.1">
    <property type="nucleotide sequence ID" value="NZ_CP022163.1"/>
</dbReference>
<evidence type="ECO:0000313" key="1">
    <source>
        <dbReference type="EMBL" id="ATB32112.1"/>
    </source>
</evidence>
<dbReference type="Proteomes" id="UP000217289">
    <property type="component" value="Chromosome"/>
</dbReference>
<reference evidence="1 2" key="1">
    <citation type="submission" date="2017-06" db="EMBL/GenBank/DDBJ databases">
        <authorList>
            <person name="Kim H.J."/>
            <person name="Triplett B.A."/>
        </authorList>
    </citation>
    <scope>NUCLEOTIDE SEQUENCE [LARGE SCALE GENOMIC DNA]</scope>
    <source>
        <strain evidence="1 2">DSM 14713</strain>
    </source>
</reference>
<dbReference type="AlphaFoldDB" id="A0A250ILL1"/>
<dbReference type="KEGG" id="mbd:MEBOL_005588"/>
<proteinExistence type="predicted"/>
<dbReference type="OrthoDB" id="9878545at2"/>
<gene>
    <name evidence="1" type="ORF">MEBOL_005588</name>
</gene>
<accession>A0A250ILL1</accession>
<name>A0A250ILL1_9BACT</name>
<keyword evidence="2" id="KW-1185">Reference proteome</keyword>
<sequence>MTPPSTPPRWSKWLKNAQDLWSTVVTQEEVNDRRERKDTYDTLAAFLAQHLQQPPASCVSAVLELVGENDPVLRKDCAPASESLLAQARQLLLKVSVRYLRDEDRRGWREIEIYFLKDKQPARSISREERAWEAMPSDVRSDMLRDGGSLVSFKLYPLS</sequence>
<dbReference type="EMBL" id="CP022163">
    <property type="protein sequence ID" value="ATB32112.1"/>
    <property type="molecule type" value="Genomic_DNA"/>
</dbReference>
<organism evidence="1 2">
    <name type="scientific">Melittangium boletus DSM 14713</name>
    <dbReference type="NCBI Taxonomy" id="1294270"/>
    <lineage>
        <taxon>Bacteria</taxon>
        <taxon>Pseudomonadati</taxon>
        <taxon>Myxococcota</taxon>
        <taxon>Myxococcia</taxon>
        <taxon>Myxococcales</taxon>
        <taxon>Cystobacterineae</taxon>
        <taxon>Archangiaceae</taxon>
        <taxon>Melittangium</taxon>
    </lineage>
</organism>